<dbReference type="RefSeq" id="WP_203753660.1">
    <property type="nucleotide sequence ID" value="NZ_BONK01000007.1"/>
</dbReference>
<keyword evidence="2" id="KW-1185">Reference proteome</keyword>
<dbReference type="EMBL" id="BONK01000007">
    <property type="protein sequence ID" value="GIG21538.1"/>
    <property type="molecule type" value="Genomic_DNA"/>
</dbReference>
<dbReference type="AlphaFoldDB" id="A0A919P433"/>
<proteinExistence type="predicted"/>
<dbReference type="InterPro" id="IPR012467">
    <property type="entry name" value="DUF1684"/>
</dbReference>
<dbReference type="PANTHER" id="PTHR41913">
    <property type="entry name" value="DUF1684 DOMAIN-CONTAINING PROTEIN"/>
    <property type="match status" value="1"/>
</dbReference>
<name>A0A919P433_9CELL</name>
<gene>
    <name evidence="1" type="ORF">Cch01nite_22620</name>
</gene>
<dbReference type="PANTHER" id="PTHR41913:SF1">
    <property type="entry name" value="DUF1684 DOMAIN-CONTAINING PROTEIN"/>
    <property type="match status" value="1"/>
</dbReference>
<accession>A0A919P433</accession>
<dbReference type="Pfam" id="PF07920">
    <property type="entry name" value="DUF1684"/>
    <property type="match status" value="1"/>
</dbReference>
<comment type="caution">
    <text evidence="1">The sequence shown here is derived from an EMBL/GenBank/DDBJ whole genome shotgun (WGS) entry which is preliminary data.</text>
</comment>
<reference evidence="1" key="1">
    <citation type="submission" date="2021-01" db="EMBL/GenBank/DDBJ databases">
        <title>Whole genome shotgun sequence of Cellulomonas chitinilytica NBRC 110799.</title>
        <authorList>
            <person name="Komaki H."/>
            <person name="Tamura T."/>
        </authorList>
    </citation>
    <scope>NUCLEOTIDE SEQUENCE</scope>
    <source>
        <strain evidence="1">NBRC 110799</strain>
    </source>
</reference>
<evidence type="ECO:0000313" key="1">
    <source>
        <dbReference type="EMBL" id="GIG21538.1"/>
    </source>
</evidence>
<evidence type="ECO:0008006" key="3">
    <source>
        <dbReference type="Google" id="ProtNLM"/>
    </source>
</evidence>
<sequence length="268" mass="28839">MTTTTDRTATFAADWQAWHDEREAYYRDPHGWVAITAIHWLTAEPVALEGIPGRWSAPQGGPLRLEATDADGLTLADGTVVDGVAELDPVEGAPGLHVRSGDLLLEVARRTGHVIVRVHDPLAPQLAAFQGIPAYEPDERWVVTGRLERFDEPRRVTTGGVVEGLEHHHTAVGVVRFAIDGIDQALTVFDHGTRGLGVLFRDATSGVTTYPASRTLSLGPVADDGTVTLDLNRAANLPCGLTQFATCPVPPPENVLTVSVEAGEKWVR</sequence>
<evidence type="ECO:0000313" key="2">
    <source>
        <dbReference type="Proteomes" id="UP000632740"/>
    </source>
</evidence>
<dbReference type="Proteomes" id="UP000632740">
    <property type="component" value="Unassembled WGS sequence"/>
</dbReference>
<protein>
    <recommendedName>
        <fullName evidence="3">DUF1684 domain-containing protein</fullName>
    </recommendedName>
</protein>
<organism evidence="1 2">
    <name type="scientific">Cellulomonas chitinilytica</name>
    <dbReference type="NCBI Taxonomy" id="398759"/>
    <lineage>
        <taxon>Bacteria</taxon>
        <taxon>Bacillati</taxon>
        <taxon>Actinomycetota</taxon>
        <taxon>Actinomycetes</taxon>
        <taxon>Micrococcales</taxon>
        <taxon>Cellulomonadaceae</taxon>
        <taxon>Cellulomonas</taxon>
    </lineage>
</organism>